<proteinExistence type="predicted"/>
<dbReference type="SUPFAM" id="SSF57756">
    <property type="entry name" value="Retrovirus zinc finger-like domains"/>
    <property type="match status" value="1"/>
</dbReference>
<dbReference type="Proteomes" id="UP001444661">
    <property type="component" value="Unassembled WGS sequence"/>
</dbReference>
<gene>
    <name evidence="4" type="ORF">PG993_002543</name>
</gene>
<dbReference type="InterPro" id="IPR036875">
    <property type="entry name" value="Znf_CCHC_sf"/>
</dbReference>
<feature type="region of interest" description="Disordered" evidence="2">
    <location>
        <begin position="129"/>
        <end position="171"/>
    </location>
</feature>
<evidence type="ECO:0000313" key="5">
    <source>
        <dbReference type="Proteomes" id="UP001444661"/>
    </source>
</evidence>
<dbReference type="EMBL" id="JAQQWK010000002">
    <property type="protein sequence ID" value="KAK8051158.1"/>
    <property type="molecule type" value="Genomic_DNA"/>
</dbReference>
<keyword evidence="5" id="KW-1185">Reference proteome</keyword>
<evidence type="ECO:0000256" key="2">
    <source>
        <dbReference type="SAM" id="MobiDB-lite"/>
    </source>
</evidence>
<reference evidence="4 5" key="1">
    <citation type="submission" date="2023-01" db="EMBL/GenBank/DDBJ databases">
        <title>Analysis of 21 Apiospora genomes using comparative genomics revels a genus with tremendous synthesis potential of carbohydrate active enzymes and secondary metabolites.</title>
        <authorList>
            <person name="Sorensen T."/>
        </authorList>
    </citation>
    <scope>NUCLEOTIDE SEQUENCE [LARGE SCALE GENOMIC DNA]</scope>
    <source>
        <strain evidence="4 5">CBS 33761</strain>
    </source>
</reference>
<evidence type="ECO:0000259" key="3">
    <source>
        <dbReference type="PROSITE" id="PS50158"/>
    </source>
</evidence>
<evidence type="ECO:0000256" key="1">
    <source>
        <dbReference type="PROSITE-ProRule" id="PRU00047"/>
    </source>
</evidence>
<organism evidence="4 5">
    <name type="scientific">Apiospora rasikravindrae</name>
    <dbReference type="NCBI Taxonomy" id="990691"/>
    <lineage>
        <taxon>Eukaryota</taxon>
        <taxon>Fungi</taxon>
        <taxon>Dikarya</taxon>
        <taxon>Ascomycota</taxon>
        <taxon>Pezizomycotina</taxon>
        <taxon>Sordariomycetes</taxon>
        <taxon>Xylariomycetidae</taxon>
        <taxon>Amphisphaeriales</taxon>
        <taxon>Apiosporaceae</taxon>
        <taxon>Apiospora</taxon>
    </lineage>
</organism>
<name>A0ABR1TX64_9PEZI</name>
<feature type="domain" description="CCHC-type" evidence="3">
    <location>
        <begin position="181"/>
        <end position="194"/>
    </location>
</feature>
<comment type="caution">
    <text evidence="4">The sequence shown here is derived from an EMBL/GenBank/DDBJ whole genome shotgun (WGS) entry which is preliminary data.</text>
</comment>
<dbReference type="Gene3D" id="4.10.60.10">
    <property type="entry name" value="Zinc finger, CCHC-type"/>
    <property type="match status" value="1"/>
</dbReference>
<accession>A0ABR1TX64</accession>
<dbReference type="InterPro" id="IPR001878">
    <property type="entry name" value="Znf_CCHC"/>
</dbReference>
<keyword evidence="1" id="KW-0862">Zinc</keyword>
<sequence length="352" mass="39692">MATIIDPTSQVDWAAEWLEYKFNRDGKMIPPDHLENIVRSTLAWQVSYSKHTPALQNVKHFIPFFMIELNTSLGRPPSVNLFCSQPQIQQQPGAPQLNQLALEEAASDESFTADQIVALVLSNRTSITLPQTSPVSDVEPKPDLVGDHEPNDLSTTDHPHQARSISSDDTKLTGRSDELICGNCSRPGHELRDCIGPLDEQGWLAGCPVCNDTLHLYHDCMTRQSLDELSRAEMDQKYLLYYRQNKPPIKCSIDWTVVYNERHPLLIALPWTPTFALKQSQVEALLGEEGKGISWEDYEYEWIGNPDLEARFRIKDSAVDDLANKTLTVSGIRWHTEDESSGWGSYDDSGRA</sequence>
<dbReference type="PROSITE" id="PS50158">
    <property type="entry name" value="ZF_CCHC"/>
    <property type="match status" value="1"/>
</dbReference>
<keyword evidence="1" id="KW-0479">Metal-binding</keyword>
<evidence type="ECO:0000313" key="4">
    <source>
        <dbReference type="EMBL" id="KAK8051158.1"/>
    </source>
</evidence>
<feature type="compositionally biased region" description="Basic and acidic residues" evidence="2">
    <location>
        <begin position="138"/>
        <end position="171"/>
    </location>
</feature>
<keyword evidence="1" id="KW-0863">Zinc-finger</keyword>
<protein>
    <recommendedName>
        <fullName evidence="3">CCHC-type domain-containing protein</fullName>
    </recommendedName>
</protein>